<dbReference type="InParanoid" id="A0A543B0U7"/>
<dbReference type="RefSeq" id="WP_142042902.1">
    <property type="nucleotide sequence ID" value="NZ_JBHTGS010000003.1"/>
</dbReference>
<comment type="caution">
    <text evidence="1">The sequence shown here is derived from an EMBL/GenBank/DDBJ whole genome shotgun (WGS) entry which is preliminary data.</text>
</comment>
<protein>
    <submittedName>
        <fullName evidence="1">Uncharacterized protein</fullName>
    </submittedName>
</protein>
<sequence length="148" mass="17056">MQIQSTHRDFIKAIVLGDAARAGELNEQIPDSERRDFHVFVTAFFTLMLEQQFEKDSSREAISKFVDELRYDFRDAQPPIQPLVVEAIIRASCGEEHLFDEVEPKDSFRAEFQVITKVSHQVPAVKARLDDFLSDAELLARQWDAEES</sequence>
<dbReference type="Proteomes" id="UP000317043">
    <property type="component" value="Unassembled WGS sequence"/>
</dbReference>
<gene>
    <name evidence="1" type="ORF">FB566_4040</name>
</gene>
<evidence type="ECO:0000313" key="1">
    <source>
        <dbReference type="EMBL" id="TQL78452.1"/>
    </source>
</evidence>
<dbReference type="EMBL" id="VFOW01000001">
    <property type="protein sequence ID" value="TQL78452.1"/>
    <property type="molecule type" value="Genomic_DNA"/>
</dbReference>
<accession>A0A543B0U7</accession>
<reference evidence="1 2" key="1">
    <citation type="submission" date="2019-06" db="EMBL/GenBank/DDBJ databases">
        <title>Sequencing the genomes of 1000 actinobacteria strains.</title>
        <authorList>
            <person name="Klenk H.-P."/>
        </authorList>
    </citation>
    <scope>NUCLEOTIDE SEQUENCE [LARGE SCALE GENOMIC DNA]</scope>
    <source>
        <strain evidence="1 2">DSM 45928</strain>
    </source>
</reference>
<evidence type="ECO:0000313" key="2">
    <source>
        <dbReference type="Proteomes" id="UP000317043"/>
    </source>
</evidence>
<dbReference type="OrthoDB" id="5192868at2"/>
<organism evidence="1 2">
    <name type="scientific">Stackebrandtia endophytica</name>
    <dbReference type="NCBI Taxonomy" id="1496996"/>
    <lineage>
        <taxon>Bacteria</taxon>
        <taxon>Bacillati</taxon>
        <taxon>Actinomycetota</taxon>
        <taxon>Actinomycetes</taxon>
        <taxon>Glycomycetales</taxon>
        <taxon>Glycomycetaceae</taxon>
        <taxon>Stackebrandtia</taxon>
    </lineage>
</organism>
<name>A0A543B0U7_9ACTN</name>
<proteinExistence type="predicted"/>
<keyword evidence="2" id="KW-1185">Reference proteome</keyword>
<dbReference type="AlphaFoldDB" id="A0A543B0U7"/>